<feature type="compositionally biased region" description="Low complexity" evidence="7">
    <location>
        <begin position="1"/>
        <end position="19"/>
    </location>
</feature>
<dbReference type="InterPro" id="IPR018957">
    <property type="entry name" value="Znf_C3HC4_RING-type"/>
</dbReference>
<evidence type="ECO:0000256" key="4">
    <source>
        <dbReference type="ARBA" id="ARBA00022833"/>
    </source>
</evidence>
<accession>L0PRP0</accession>
<dbReference type="InterPro" id="IPR011042">
    <property type="entry name" value="6-blade_b-propeller_TolB-like"/>
</dbReference>
<dbReference type="PROSITE" id="PS51125">
    <property type="entry name" value="NHL"/>
    <property type="match status" value="4"/>
</dbReference>
<dbReference type="CDD" id="cd19798">
    <property type="entry name" value="Bbox2_BRAT-like"/>
    <property type="match status" value="1"/>
</dbReference>
<dbReference type="Gene3D" id="3.30.160.60">
    <property type="entry name" value="Classic Zinc Finger"/>
    <property type="match status" value="1"/>
</dbReference>
<feature type="repeat" description="NHL" evidence="6">
    <location>
        <begin position="573"/>
        <end position="614"/>
    </location>
</feature>
<dbReference type="Pfam" id="PF00643">
    <property type="entry name" value="zf-B_box"/>
    <property type="match status" value="1"/>
</dbReference>
<dbReference type="InterPro" id="IPR001841">
    <property type="entry name" value="Znf_RING"/>
</dbReference>
<feature type="domain" description="B box-type" evidence="9">
    <location>
        <begin position="162"/>
        <end position="191"/>
    </location>
</feature>
<dbReference type="PANTHER" id="PTHR25462">
    <property type="entry name" value="BONUS, ISOFORM C-RELATED"/>
    <property type="match status" value="1"/>
</dbReference>
<keyword evidence="1" id="KW-0479">Metal-binding</keyword>
<dbReference type="PANTHER" id="PTHR25462:SF291">
    <property type="entry name" value="E3 UBIQUITIN-PROTEIN LIGASE TRIM45"/>
    <property type="match status" value="1"/>
</dbReference>
<dbReference type="Pfam" id="PF00097">
    <property type="entry name" value="zf-C3HC4"/>
    <property type="match status" value="1"/>
</dbReference>
<dbReference type="PROSITE" id="PS00518">
    <property type="entry name" value="ZF_RING_1"/>
    <property type="match status" value="1"/>
</dbReference>
<dbReference type="PROSITE" id="PS50119">
    <property type="entry name" value="ZF_BBOX"/>
    <property type="match status" value="2"/>
</dbReference>
<evidence type="ECO:0000259" key="9">
    <source>
        <dbReference type="PROSITE" id="PS50119"/>
    </source>
</evidence>
<dbReference type="InterPro" id="IPR000315">
    <property type="entry name" value="Znf_B-box"/>
</dbReference>
<dbReference type="InterPro" id="IPR047153">
    <property type="entry name" value="TRIM45/56/19-like"/>
</dbReference>
<sequence length="750" mass="84024">MSSPTLSTTDTMSLTSNSSEGDIENSLNTKCSLCNETYSIPKVLPCFHTFCQPCLEKIIETPDKLSCPECHQETFLTSAGIAAFPPDFAVNNVLEASVLEGATLSCTGCKSKHLLAVARCFDCPDFLCQDCERAHQYMKHFDGHRVISLGELQNNKEEYKVEKPVMCKKHRQEMLRFFCHTCNIPICKECTLVNIPKATNTTTCQNALAAKYTPFNTWPNKPSLEHSSNRLQIQYHKAQNEINETYNFYRSMLEERKQEALKELDGAYNAKQSGITNLSSRMQEYIEKLYQGVEFIDRMTKHASSTEVLIFKKMLDTNLQKLTSFMPDTNSVTSSFDLEFVSNYQAIQVGIRNTFGYVRTSSEMQSRQYPQPIARPNGFSAPPRTITPPNPLAANMPNPMVNCNNLFDPTALLLSKNNFPSSGSLTLGSFTDPIISNNLNPYEKWSNGGLDLLHNGDVFSTSTDPVIDLTSKLISANIYPPKSQIKRQKMIYHCKFGEFGVMEGQFTEPSGVAVNAQNDIIVQTPTTIVFRSSTRRVASSSNSANVESVTTSGDIVVTERSPTHQVQIYNQYGQFVRKFGANILQHPRGVTVDNKGRIIIVECKVMRVIIFSQMGDVLHKFGCSKHLEFPNGVVVNDKEEIFISDNRAHCVKVFSYQGVFLRQIGGEGITNYPIGVGINPAGEILVADNHNNFNLTIFTQDGQMVSALESKVKHAQCFDVALMDEGSIVLASKDYRLYIYRYMQMPPMLM</sequence>
<feature type="domain" description="B box-type" evidence="9">
    <location>
        <begin position="101"/>
        <end position="149"/>
    </location>
</feature>
<dbReference type="GO" id="GO:0061630">
    <property type="term" value="F:ubiquitin protein ligase activity"/>
    <property type="evidence" value="ECO:0007669"/>
    <property type="project" value="TreeGrafter"/>
</dbReference>
<dbReference type="PROSITE" id="PS50089">
    <property type="entry name" value="ZF_RING_2"/>
    <property type="match status" value="1"/>
</dbReference>
<reference evidence="10" key="1">
    <citation type="submission" date="2012-07" db="EMBL/GenBank/DDBJ databases">
        <title>Molecular and cellular analysis of posterior elongation in the annelid Platynereis dumerilii.</title>
        <authorList>
            <person name="Gazave E."/>
            <person name="Behague J."/>
            <person name="Laplane L."/>
            <person name="Guillou A."/>
            <person name="Demilly A."/>
            <person name="Balavoine G."/>
            <person name="Vervoort M."/>
        </authorList>
    </citation>
    <scope>NUCLEOTIDE SEQUENCE</scope>
    <source>
        <tissue evidence="10">Whole organism</tissue>
    </source>
</reference>
<evidence type="ECO:0000256" key="2">
    <source>
        <dbReference type="ARBA" id="ARBA00022737"/>
    </source>
</evidence>
<evidence type="ECO:0000256" key="7">
    <source>
        <dbReference type="SAM" id="MobiDB-lite"/>
    </source>
</evidence>
<dbReference type="SUPFAM" id="SSF101898">
    <property type="entry name" value="NHL repeat"/>
    <property type="match status" value="1"/>
</dbReference>
<dbReference type="GO" id="GO:0008270">
    <property type="term" value="F:zinc ion binding"/>
    <property type="evidence" value="ECO:0007669"/>
    <property type="project" value="UniProtKB-KW"/>
</dbReference>
<dbReference type="SUPFAM" id="SSF57845">
    <property type="entry name" value="B-box zinc-binding domain"/>
    <property type="match status" value="1"/>
</dbReference>
<feature type="region of interest" description="Disordered" evidence="7">
    <location>
        <begin position="1"/>
        <end position="23"/>
    </location>
</feature>
<keyword evidence="3 5" id="KW-0863">Zinc-finger</keyword>
<dbReference type="CDD" id="cd20482">
    <property type="entry name" value="CC_brat-like"/>
    <property type="match status" value="1"/>
</dbReference>
<dbReference type="InterPro" id="IPR017907">
    <property type="entry name" value="Znf_RING_CS"/>
</dbReference>
<dbReference type="Pfam" id="PF01436">
    <property type="entry name" value="NHL"/>
    <property type="match status" value="2"/>
</dbReference>
<evidence type="ECO:0000256" key="3">
    <source>
        <dbReference type="ARBA" id="ARBA00022771"/>
    </source>
</evidence>
<feature type="repeat" description="NHL" evidence="6">
    <location>
        <begin position="615"/>
        <end position="657"/>
    </location>
</feature>
<proteinExistence type="evidence at transcript level"/>
<gene>
    <name evidence="10" type="primary">brain tumour</name>
</gene>
<name>L0PRP0_PLADU</name>
<dbReference type="SMART" id="SM00336">
    <property type="entry name" value="BBOX"/>
    <property type="match status" value="2"/>
</dbReference>
<feature type="repeat" description="NHL" evidence="6">
    <location>
        <begin position="660"/>
        <end position="701"/>
    </location>
</feature>
<dbReference type="SMART" id="SM00184">
    <property type="entry name" value="RING"/>
    <property type="match status" value="1"/>
</dbReference>
<evidence type="ECO:0000256" key="6">
    <source>
        <dbReference type="PROSITE-ProRule" id="PRU00504"/>
    </source>
</evidence>
<dbReference type="Gene3D" id="3.30.40.10">
    <property type="entry name" value="Zinc/RING finger domain, C3HC4 (zinc finger)"/>
    <property type="match status" value="1"/>
</dbReference>
<organism evidence="10">
    <name type="scientific">Platynereis dumerilii</name>
    <name type="common">Dumeril's clam worm</name>
    <dbReference type="NCBI Taxonomy" id="6359"/>
    <lineage>
        <taxon>Eukaryota</taxon>
        <taxon>Metazoa</taxon>
        <taxon>Spiralia</taxon>
        <taxon>Lophotrochozoa</taxon>
        <taxon>Annelida</taxon>
        <taxon>Polychaeta</taxon>
        <taxon>Errantia</taxon>
        <taxon>Phyllodocida</taxon>
        <taxon>Nereididae</taxon>
        <taxon>Platynereis</taxon>
    </lineage>
</organism>
<feature type="repeat" description="NHL" evidence="6">
    <location>
        <begin position="493"/>
        <end position="522"/>
    </location>
</feature>
<protein>
    <submittedName>
        <fullName evidence="10">NHL domain protein Brain Tumour</fullName>
    </submittedName>
</protein>
<keyword evidence="2" id="KW-0677">Repeat</keyword>
<dbReference type="AlphaFoldDB" id="L0PRP0"/>
<dbReference type="SUPFAM" id="SSF57850">
    <property type="entry name" value="RING/U-box"/>
    <property type="match status" value="1"/>
</dbReference>
<evidence type="ECO:0000313" key="10">
    <source>
        <dbReference type="EMBL" id="CCK33022.1"/>
    </source>
</evidence>
<dbReference type="EMBL" id="HE971733">
    <property type="protein sequence ID" value="CCK33022.1"/>
    <property type="molecule type" value="mRNA"/>
</dbReference>
<evidence type="ECO:0000259" key="8">
    <source>
        <dbReference type="PROSITE" id="PS50089"/>
    </source>
</evidence>
<dbReference type="InterPro" id="IPR001258">
    <property type="entry name" value="NHL_repeat"/>
</dbReference>
<dbReference type="Gene3D" id="2.120.10.30">
    <property type="entry name" value="TolB, C-terminal domain"/>
    <property type="match status" value="1"/>
</dbReference>
<dbReference type="CDD" id="cd19813">
    <property type="entry name" value="Bbox1_BRAT-like"/>
    <property type="match status" value="1"/>
</dbReference>
<keyword evidence="4" id="KW-0862">Zinc</keyword>
<evidence type="ECO:0000256" key="5">
    <source>
        <dbReference type="PROSITE-ProRule" id="PRU00024"/>
    </source>
</evidence>
<feature type="domain" description="RING-type" evidence="8">
    <location>
        <begin position="31"/>
        <end position="71"/>
    </location>
</feature>
<dbReference type="InterPro" id="IPR013083">
    <property type="entry name" value="Znf_RING/FYVE/PHD"/>
</dbReference>
<evidence type="ECO:0000256" key="1">
    <source>
        <dbReference type="ARBA" id="ARBA00022723"/>
    </source>
</evidence>